<dbReference type="Proteomes" id="UP001151088">
    <property type="component" value="Unassembled WGS sequence"/>
</dbReference>
<dbReference type="EMBL" id="JANTHZ010000004">
    <property type="protein sequence ID" value="MCS0495673.1"/>
    <property type="molecule type" value="Genomic_DNA"/>
</dbReference>
<comment type="caution">
    <text evidence="2">The sequence shown here is derived from an EMBL/GenBank/DDBJ whole genome shotgun (WGS) entry which is preliminary data.</text>
</comment>
<dbReference type="RefSeq" id="WP_258732839.1">
    <property type="nucleotide sequence ID" value="NZ_JANTHZ010000004.1"/>
</dbReference>
<keyword evidence="3" id="KW-1185">Reference proteome</keyword>
<dbReference type="InterPro" id="IPR050266">
    <property type="entry name" value="AB_hydrolase_sf"/>
</dbReference>
<evidence type="ECO:0000313" key="3">
    <source>
        <dbReference type="Proteomes" id="UP001151088"/>
    </source>
</evidence>
<keyword evidence="2" id="KW-0378">Hydrolase</keyword>
<dbReference type="InterPro" id="IPR029058">
    <property type="entry name" value="AB_hydrolase_fold"/>
</dbReference>
<evidence type="ECO:0000259" key="1">
    <source>
        <dbReference type="Pfam" id="PF00561"/>
    </source>
</evidence>
<evidence type="ECO:0000313" key="2">
    <source>
        <dbReference type="EMBL" id="MCS0495673.1"/>
    </source>
</evidence>
<dbReference type="Pfam" id="PF00561">
    <property type="entry name" value="Abhydrolase_1"/>
    <property type="match status" value="1"/>
</dbReference>
<dbReference type="PRINTS" id="PR00111">
    <property type="entry name" value="ABHYDROLASE"/>
</dbReference>
<proteinExistence type="predicted"/>
<dbReference type="GO" id="GO:0016787">
    <property type="term" value="F:hydrolase activity"/>
    <property type="evidence" value="ECO:0007669"/>
    <property type="project" value="UniProtKB-KW"/>
</dbReference>
<feature type="domain" description="AB hydrolase-1" evidence="1">
    <location>
        <begin position="16"/>
        <end position="237"/>
    </location>
</feature>
<accession>A0A9X2PKL6</accession>
<name>A0A9X2PKL6_9HYPH</name>
<reference evidence="2" key="1">
    <citation type="submission" date="2022-08" db="EMBL/GenBank/DDBJ databases">
        <authorList>
            <person name="Li F."/>
        </authorList>
    </citation>
    <scope>NUCLEOTIDE SEQUENCE</scope>
    <source>
        <strain evidence="2">MQZ15Z-1</strain>
    </source>
</reference>
<organism evidence="2 3">
    <name type="scientific">Ancylobacter mangrovi</name>
    <dbReference type="NCBI Taxonomy" id="2972472"/>
    <lineage>
        <taxon>Bacteria</taxon>
        <taxon>Pseudomonadati</taxon>
        <taxon>Pseudomonadota</taxon>
        <taxon>Alphaproteobacteria</taxon>
        <taxon>Hyphomicrobiales</taxon>
        <taxon>Xanthobacteraceae</taxon>
        <taxon>Ancylobacter</taxon>
    </lineage>
</organism>
<sequence>MSDLLNHVLTGDRHEPVMLLVHPLGADLTFWDDFVRAVDGRATTLAVDLPGVGGSPGPERPVSLGEQAAALEVLRHELGIERFAIVACAISAMTAAVYAAEHPARTTALVLANPTPASAPGARQMLGERAQAVREGGIGVVLPGAVERAFLNLPHDALYERYMKRFSAQDPHAYAWALEAAAEADASEAFGRIACPTLLVPGRHDVLLPMDRTEAAARLAPGARIVVMEQAAHFVPYQQPARFAELVLDFVGREAIPVRSSGAHA</sequence>
<protein>
    <submittedName>
        <fullName evidence="2">Alpha/beta hydrolase</fullName>
    </submittedName>
</protein>
<dbReference type="InterPro" id="IPR000073">
    <property type="entry name" value="AB_hydrolase_1"/>
</dbReference>
<dbReference type="SUPFAM" id="SSF53474">
    <property type="entry name" value="alpha/beta-Hydrolases"/>
    <property type="match status" value="1"/>
</dbReference>
<gene>
    <name evidence="2" type="ORF">NVS89_11235</name>
</gene>
<dbReference type="AlphaFoldDB" id="A0A9X2PKL6"/>
<dbReference type="PANTHER" id="PTHR43798">
    <property type="entry name" value="MONOACYLGLYCEROL LIPASE"/>
    <property type="match status" value="1"/>
</dbReference>
<dbReference type="Gene3D" id="3.40.50.1820">
    <property type="entry name" value="alpha/beta hydrolase"/>
    <property type="match status" value="1"/>
</dbReference>